<feature type="binding site" evidence="5">
    <location>
        <position position="339"/>
    </location>
    <ligand>
        <name>Zn(2+)</name>
        <dbReference type="ChEBI" id="CHEBI:29105"/>
        <note>catalytic</note>
    </ligand>
</feature>
<dbReference type="PROSITE" id="PS50215">
    <property type="entry name" value="ADAM_MEPRO"/>
    <property type="match status" value="1"/>
</dbReference>
<sequence>MNSGTGSLWRAILFVTSICATEGKMIVYPRMLQSRSDDSIKVLKINDEIRLNLRKSSVFSEEFFIHTTKDGEPIVYHMLGAEVEKNIYDDGDQMAAVHITEEDGLSVEGVLGHTLRIKPLEGLERSLDGGKAHELYEIPDPDNAEHRNDDYSMPPNITSQPHVAEARMDWYKAPRLPLLIRPEVHVVVDYLISKALGFIEKKIARYVAILTASANLRYRSIVQPRVQLTLTGITVTKTLEEEAYMVRVPGYEATRNILNEETRAKFNEHVTKQTYFDKTDIVFLLTGLNLSKWEGSVLQHWIGGSAYLGGVCTQWRVGLSEERVGSFYGVYVFAHEIGHSLGCAHDGEDAYQWPYGHIGSKDCDSNIGYIMSYAFRKPYMYQFSPCCQREIMNFYNRPEYRCLLVRNSIKTGISSNKLPGSASSRQVYCEKVYYKYTHVRVDRSYKDEGCMVKCIVSREEESWYITAVDGVKCGRRKICVLGNCTSKAELKKAE</sequence>
<dbReference type="SUPFAM" id="SSF55486">
    <property type="entry name" value="Metalloproteases ('zincins'), catalytic domain"/>
    <property type="match status" value="1"/>
</dbReference>
<feature type="binding site" evidence="5">
    <location>
        <position position="335"/>
    </location>
    <ligand>
        <name>Zn(2+)</name>
        <dbReference type="ChEBI" id="CHEBI:29105"/>
        <note>catalytic</note>
    </ligand>
</feature>
<dbReference type="InterPro" id="IPR024079">
    <property type="entry name" value="MetalloPept_cat_dom_sf"/>
</dbReference>
<dbReference type="GO" id="GO:0046872">
    <property type="term" value="F:metal ion binding"/>
    <property type="evidence" value="ECO:0007669"/>
    <property type="project" value="UniProtKB-KW"/>
</dbReference>
<accession>A0A224YGD6</accession>
<reference evidence="8" key="1">
    <citation type="journal article" date="2017" name="Parasit. Vectors">
        <title>Sialotranscriptomics of Rhipicephalus zambeziensis reveals intricate expression profiles of secretory proteins and suggests tight temporal transcriptional regulation during blood-feeding.</title>
        <authorList>
            <person name="de Castro M.H."/>
            <person name="de Klerk D."/>
            <person name="Pienaar R."/>
            <person name="Rees D.J.G."/>
            <person name="Mans B.J."/>
        </authorList>
    </citation>
    <scope>NUCLEOTIDE SEQUENCE</scope>
    <source>
        <tissue evidence="8">Salivary glands</tissue>
    </source>
</reference>
<protein>
    <submittedName>
        <fullName evidence="8">Reprolysin</fullName>
    </submittedName>
</protein>
<dbReference type="CDD" id="cd04272">
    <property type="entry name" value="ZnMc_salivary_gland_MPs"/>
    <property type="match status" value="1"/>
</dbReference>
<keyword evidence="4" id="KW-0482">Metalloprotease</keyword>
<dbReference type="GO" id="GO:0004222">
    <property type="term" value="F:metalloendopeptidase activity"/>
    <property type="evidence" value="ECO:0007669"/>
    <property type="project" value="InterPro"/>
</dbReference>
<evidence type="ECO:0000256" key="2">
    <source>
        <dbReference type="ARBA" id="ARBA00022801"/>
    </source>
</evidence>
<evidence type="ECO:0000256" key="6">
    <source>
        <dbReference type="SAM" id="SignalP"/>
    </source>
</evidence>
<evidence type="ECO:0000259" key="7">
    <source>
        <dbReference type="PROSITE" id="PS50215"/>
    </source>
</evidence>
<dbReference type="AlphaFoldDB" id="A0A224YGD6"/>
<evidence type="ECO:0000256" key="4">
    <source>
        <dbReference type="ARBA" id="ARBA00023049"/>
    </source>
</evidence>
<feature type="active site" evidence="5">
    <location>
        <position position="336"/>
    </location>
</feature>
<dbReference type="PANTHER" id="PTHR11905">
    <property type="entry name" value="ADAM A DISINTEGRIN AND METALLOPROTEASE DOMAIN"/>
    <property type="match status" value="1"/>
</dbReference>
<dbReference type="Pfam" id="PF13688">
    <property type="entry name" value="Reprolysin_5"/>
    <property type="match status" value="1"/>
</dbReference>
<feature type="signal peptide" evidence="6">
    <location>
        <begin position="1"/>
        <end position="23"/>
    </location>
</feature>
<evidence type="ECO:0000256" key="1">
    <source>
        <dbReference type="ARBA" id="ARBA00022670"/>
    </source>
</evidence>
<keyword evidence="1" id="KW-0645">Protease</keyword>
<evidence type="ECO:0000313" key="8">
    <source>
        <dbReference type="EMBL" id="MAA16035.1"/>
    </source>
</evidence>
<proteinExistence type="predicted"/>
<organism evidence="8">
    <name type="scientific">Rhipicephalus zambeziensis</name>
    <dbReference type="NCBI Taxonomy" id="60191"/>
    <lineage>
        <taxon>Eukaryota</taxon>
        <taxon>Metazoa</taxon>
        <taxon>Ecdysozoa</taxon>
        <taxon>Arthropoda</taxon>
        <taxon>Chelicerata</taxon>
        <taxon>Arachnida</taxon>
        <taxon>Acari</taxon>
        <taxon>Parasitiformes</taxon>
        <taxon>Ixodida</taxon>
        <taxon>Ixodoidea</taxon>
        <taxon>Ixodidae</taxon>
        <taxon>Rhipicephalinae</taxon>
        <taxon>Rhipicephalus</taxon>
        <taxon>Rhipicephalus</taxon>
    </lineage>
</organism>
<dbReference type="GO" id="GO:0006509">
    <property type="term" value="P:membrane protein ectodomain proteolysis"/>
    <property type="evidence" value="ECO:0007669"/>
    <property type="project" value="TreeGrafter"/>
</dbReference>
<evidence type="ECO:0000256" key="3">
    <source>
        <dbReference type="ARBA" id="ARBA00022833"/>
    </source>
</evidence>
<dbReference type="PANTHER" id="PTHR11905:SF159">
    <property type="entry name" value="ADAM METALLOPROTEASE"/>
    <property type="match status" value="1"/>
</dbReference>
<dbReference type="Gene3D" id="3.40.1620.60">
    <property type="match status" value="1"/>
</dbReference>
<keyword evidence="3 5" id="KW-0862">Zinc</keyword>
<keyword evidence="6" id="KW-0732">Signal</keyword>
<keyword evidence="5" id="KW-0479">Metal-binding</keyword>
<keyword evidence="2" id="KW-0378">Hydrolase</keyword>
<dbReference type="EMBL" id="GFPF01004889">
    <property type="protein sequence ID" value="MAA16035.1"/>
    <property type="molecule type" value="Transcribed_RNA"/>
</dbReference>
<comment type="caution">
    <text evidence="5">Lacks conserved residue(s) required for the propagation of feature annotation.</text>
</comment>
<feature type="domain" description="Peptidase M12B" evidence="7">
    <location>
        <begin position="180"/>
        <end position="407"/>
    </location>
</feature>
<name>A0A224YGD6_9ACAR</name>
<evidence type="ECO:0000256" key="5">
    <source>
        <dbReference type="PROSITE-ProRule" id="PRU00276"/>
    </source>
</evidence>
<dbReference type="InterPro" id="IPR034030">
    <property type="entry name" value="ZnMc_salivary_gland_MPs"/>
</dbReference>
<dbReference type="InterPro" id="IPR001590">
    <property type="entry name" value="Peptidase_M12B"/>
</dbReference>
<dbReference type="Gene3D" id="3.40.390.10">
    <property type="entry name" value="Collagenase (Catalytic Domain)"/>
    <property type="match status" value="1"/>
</dbReference>
<feature type="chain" id="PRO_5013370611" evidence="6">
    <location>
        <begin position="24"/>
        <end position="494"/>
    </location>
</feature>
<feature type="binding site" evidence="5">
    <location>
        <position position="345"/>
    </location>
    <ligand>
        <name>Zn(2+)</name>
        <dbReference type="ChEBI" id="CHEBI:29105"/>
        <note>catalytic</note>
    </ligand>
</feature>